<dbReference type="Gene3D" id="3.40.50.410">
    <property type="entry name" value="von Willebrand factor, type A domain"/>
    <property type="match status" value="1"/>
</dbReference>
<dbReference type="EMBL" id="JBHSGI010000002">
    <property type="protein sequence ID" value="MFC4667710.1"/>
    <property type="molecule type" value="Genomic_DNA"/>
</dbReference>
<dbReference type="InterPro" id="IPR036465">
    <property type="entry name" value="vWFA_dom_sf"/>
</dbReference>
<organism evidence="2 3">
    <name type="scientific">Seohaeicola nanhaiensis</name>
    <dbReference type="NCBI Taxonomy" id="1387282"/>
    <lineage>
        <taxon>Bacteria</taxon>
        <taxon>Pseudomonadati</taxon>
        <taxon>Pseudomonadota</taxon>
        <taxon>Alphaproteobacteria</taxon>
        <taxon>Rhodobacterales</taxon>
        <taxon>Roseobacteraceae</taxon>
        <taxon>Seohaeicola</taxon>
    </lineage>
</organism>
<keyword evidence="1" id="KW-0732">Signal</keyword>
<protein>
    <submittedName>
        <fullName evidence="2">DUF1194 domain-containing protein</fullName>
    </submittedName>
</protein>
<keyword evidence="3" id="KW-1185">Reference proteome</keyword>
<evidence type="ECO:0000256" key="1">
    <source>
        <dbReference type="SAM" id="SignalP"/>
    </source>
</evidence>
<proteinExistence type="predicted"/>
<feature type="signal peptide" evidence="1">
    <location>
        <begin position="1"/>
        <end position="18"/>
    </location>
</feature>
<gene>
    <name evidence="2" type="ORF">ACFO5X_04025</name>
</gene>
<evidence type="ECO:0000313" key="3">
    <source>
        <dbReference type="Proteomes" id="UP001595973"/>
    </source>
</evidence>
<dbReference type="InterPro" id="IPR010607">
    <property type="entry name" value="DUF1194"/>
</dbReference>
<evidence type="ECO:0000313" key="2">
    <source>
        <dbReference type="EMBL" id="MFC4667710.1"/>
    </source>
</evidence>
<dbReference type="RefSeq" id="WP_380715942.1">
    <property type="nucleotide sequence ID" value="NZ_JBHSGI010000002.1"/>
</dbReference>
<comment type="caution">
    <text evidence="2">The sequence shown here is derived from an EMBL/GenBank/DDBJ whole genome shotgun (WGS) entry which is preliminary data.</text>
</comment>
<sequence>MRRALAAVLAVWAGSAPAQDCRLALVLALDVSSSVDAREDALQRGGLAAALVAPEVQRAFFAEPAPVALAVFEWSGRYNQHLVADWRLVDSPTVLMSTAATIAGSARSESEFPTAMGHALGYAAGLLARAPACTAQTVDVAGDGTNNDGFGPQLAYAEFAFGGVTVNGLVVDVGDDEGEIALVEFFHAEVLRGPGAFVEVAQSFDQYEEAMRRKLEREVRPRMVGQLHIGPGPG</sequence>
<dbReference type="SUPFAM" id="SSF53300">
    <property type="entry name" value="vWA-like"/>
    <property type="match status" value="1"/>
</dbReference>
<accession>A0ABV9KBY1</accession>
<dbReference type="Proteomes" id="UP001595973">
    <property type="component" value="Unassembled WGS sequence"/>
</dbReference>
<reference evidence="3" key="1">
    <citation type="journal article" date="2019" name="Int. J. Syst. Evol. Microbiol.">
        <title>The Global Catalogue of Microorganisms (GCM) 10K type strain sequencing project: providing services to taxonomists for standard genome sequencing and annotation.</title>
        <authorList>
            <consortium name="The Broad Institute Genomics Platform"/>
            <consortium name="The Broad Institute Genome Sequencing Center for Infectious Disease"/>
            <person name="Wu L."/>
            <person name="Ma J."/>
        </authorList>
    </citation>
    <scope>NUCLEOTIDE SEQUENCE [LARGE SCALE GENOMIC DNA]</scope>
    <source>
        <strain evidence="3">CGMCC 4.7283</strain>
    </source>
</reference>
<feature type="chain" id="PRO_5045692107" evidence="1">
    <location>
        <begin position="19"/>
        <end position="234"/>
    </location>
</feature>
<dbReference type="Pfam" id="PF06707">
    <property type="entry name" value="DUF1194"/>
    <property type="match status" value="1"/>
</dbReference>
<name>A0ABV9KBY1_9RHOB</name>